<sequence>MSSVFFFPGDDDFLLGLGELPETFPSDPPEPLPHFLLEPEDAYIIKNKAVNLYCTATPAAQIYFKCNGEWVHQREHTIEERVDETSGLVVREARIEISRQQVEELFGLEDYWCQCVAWSSAGTTKSRKVHVRIAFLRKTFEQEPLGKEVSLEQEVLLQCRPPEGIPPAEVEWLKNEEIIDPADDRNFYITIDHNLIIKQARLSDTANYTCVAKNIVAKRRSTTATVIVYVNGGWSTWTEWSTCNSQCGRGLQKRTRSCTNPAPLNGGSPCDGQAIQKIACTSVCTVDGKWADWSKWSACNTECTQWRKRECNAPAPQNGGKDCDGVTLQSQNCTDGLCLQTAPGGDEVALYVGIVMAVVMCLLVSAVVALLVYRRAHRRFHSDIIDSSVLNGGFQPVSIKQARSADLLAATPDLSTAAALYRGPVYALHDISDKIPMTSSPLLEPLPLPNLKIKEDMTSDLSATLSPKVTHSLLDTRDPTCTALGTFNSLGGHLIIPNSGENGHTHNHTHTHTHTHTPVSDGEAVLSTVVSCGPAGALLTRPVILTLHHCTHAHSDDWQIILKRHTQQDQWEVRNLNTADRDSQWLNESLACHILTETLGSYCLIGQSICPSAAKRIKLAVFGPVVTAGVDYHIRVYCLDDTQDTLKEVLQIEKQIGGKLLEEPKSLNFSYSNHNLRLSIHDIHSQWKSKLLTKYQELSFSQVWSGSVRRLHCSFTLERQSVSVCELCCKLCVRQVEGEGQIFQLYTTLSEDVQSIDTSLMDPGSSITVLSGPSAFRIPVSIRSKLCSSLDVPHTRGNDWRILAHKLNLDRYLNYFATKTSPTGVILDLWEAQHFPHGNLNQLATVLEEMGRHDNSIAAMAREQ</sequence>
<evidence type="ECO:0000256" key="1">
    <source>
        <dbReference type="ARBA" id="ARBA00004251"/>
    </source>
</evidence>
<evidence type="ECO:0000256" key="12">
    <source>
        <dbReference type="ARBA" id="ARBA00023180"/>
    </source>
</evidence>
<dbReference type="InterPro" id="IPR011029">
    <property type="entry name" value="DEATH-like_dom_sf"/>
</dbReference>
<dbReference type="Ensembl" id="ENSCCRT00000109451.1">
    <property type="protein sequence ID" value="ENSCCRP00000103401.1"/>
    <property type="gene ID" value="ENSCCRG00000070864.1"/>
</dbReference>
<dbReference type="Gene3D" id="1.10.533.10">
    <property type="entry name" value="Death Domain, Fas"/>
    <property type="match status" value="1"/>
</dbReference>
<dbReference type="Pfam" id="PF00531">
    <property type="entry name" value="Death"/>
    <property type="match status" value="1"/>
</dbReference>
<reference evidence="16" key="1">
    <citation type="submission" date="2025-08" db="UniProtKB">
        <authorList>
            <consortium name="Ensembl"/>
        </authorList>
    </citation>
    <scope>IDENTIFICATION</scope>
</reference>
<dbReference type="InterPro" id="IPR057755">
    <property type="entry name" value="UNC5A-D-like_N"/>
</dbReference>
<dbReference type="PROSITE" id="PS50835">
    <property type="entry name" value="IG_LIKE"/>
    <property type="match status" value="1"/>
</dbReference>
<dbReference type="SMART" id="SM00005">
    <property type="entry name" value="DEATH"/>
    <property type="match status" value="1"/>
</dbReference>
<keyword evidence="12" id="KW-0325">Glycoprotein</keyword>
<dbReference type="PANTHER" id="PTHR12582">
    <property type="entry name" value="NETRIN RECEPTOR UNC5"/>
    <property type="match status" value="1"/>
</dbReference>
<comment type="function">
    <text evidence="14">Receptor for netrin required for axon guidance. Mediates axon repulsion of neuronal growth cones in the developing nervous system upon ligand binding.</text>
</comment>
<feature type="transmembrane region" description="Helical" evidence="14">
    <location>
        <begin position="348"/>
        <end position="373"/>
    </location>
</feature>
<dbReference type="FunFam" id="1.10.533.10:FF:000001">
    <property type="entry name" value="Unc-5 netrin receptor B"/>
    <property type="match status" value="1"/>
</dbReference>
<dbReference type="FunFam" id="2.20.100.10:FF:000002">
    <property type="entry name" value="Unc-5 netrin receptor C"/>
    <property type="match status" value="1"/>
</dbReference>
<dbReference type="Gene3D" id="2.60.220.30">
    <property type="match status" value="1"/>
</dbReference>
<keyword evidence="4" id="KW-1003">Cell membrane</keyword>
<dbReference type="SMART" id="SM00408">
    <property type="entry name" value="IGc2"/>
    <property type="match status" value="1"/>
</dbReference>
<evidence type="ECO:0000256" key="13">
    <source>
        <dbReference type="ARBA" id="ARBA00023319"/>
    </source>
</evidence>
<evidence type="ECO:0000256" key="4">
    <source>
        <dbReference type="ARBA" id="ARBA00022475"/>
    </source>
</evidence>
<evidence type="ECO:0000256" key="5">
    <source>
        <dbReference type="ARBA" id="ARBA00022692"/>
    </source>
</evidence>
<dbReference type="FunFam" id="2.20.100.10:FF:000008">
    <property type="entry name" value="Unc-5 netrin receptor C"/>
    <property type="match status" value="1"/>
</dbReference>
<dbReference type="InterPro" id="IPR037936">
    <property type="entry name" value="UNC5A-D"/>
</dbReference>
<dbReference type="GO" id="GO:0005886">
    <property type="term" value="C:plasma membrane"/>
    <property type="evidence" value="ECO:0007669"/>
    <property type="project" value="UniProtKB-SubCell"/>
</dbReference>
<evidence type="ECO:0000256" key="14">
    <source>
        <dbReference type="RuleBase" id="RU367033"/>
    </source>
</evidence>
<evidence type="ECO:0000256" key="8">
    <source>
        <dbReference type="ARBA" id="ARBA00022989"/>
    </source>
</evidence>
<evidence type="ECO:0000313" key="17">
    <source>
        <dbReference type="Proteomes" id="UP001108240"/>
    </source>
</evidence>
<keyword evidence="5 14" id="KW-0812">Transmembrane</keyword>
<dbReference type="InterPro" id="IPR003599">
    <property type="entry name" value="Ig_sub"/>
</dbReference>
<comment type="subcellular location">
    <subcellularLocation>
        <location evidence="1 14">Cell membrane</location>
        <topology evidence="1 14">Single-pass type I membrane protein</topology>
    </subcellularLocation>
</comment>
<evidence type="ECO:0000256" key="6">
    <source>
        <dbReference type="ARBA" id="ARBA00022729"/>
    </source>
</evidence>
<dbReference type="PROSITE" id="PS50092">
    <property type="entry name" value="TSP1"/>
    <property type="match status" value="2"/>
</dbReference>
<evidence type="ECO:0000256" key="9">
    <source>
        <dbReference type="ARBA" id="ARBA00023136"/>
    </source>
</evidence>
<dbReference type="InterPro" id="IPR000884">
    <property type="entry name" value="TSP1_rpt"/>
</dbReference>
<keyword evidence="10" id="KW-1015">Disulfide bond</keyword>
<name>A0A9J7XAY7_CYPCA</name>
<dbReference type="Pfam" id="PF00791">
    <property type="entry name" value="ZU5"/>
    <property type="match status" value="1"/>
</dbReference>
<dbReference type="SMART" id="SM00209">
    <property type="entry name" value="TSP1"/>
    <property type="match status" value="2"/>
</dbReference>
<dbReference type="AlphaFoldDB" id="A0A9J7XAY7"/>
<evidence type="ECO:0000256" key="2">
    <source>
        <dbReference type="ARBA" id="ARBA00009844"/>
    </source>
</evidence>
<dbReference type="InterPro" id="IPR033772">
    <property type="entry name" value="UPA"/>
</dbReference>
<dbReference type="SMART" id="SM00409">
    <property type="entry name" value="IG"/>
    <property type="match status" value="1"/>
</dbReference>
<dbReference type="Proteomes" id="UP001108240">
    <property type="component" value="Unplaced"/>
</dbReference>
<dbReference type="Pfam" id="PF00090">
    <property type="entry name" value="TSP_1"/>
    <property type="match status" value="2"/>
</dbReference>
<evidence type="ECO:0000313" key="16">
    <source>
        <dbReference type="Ensembl" id="ENSCCRP00000103401.1"/>
    </source>
</evidence>
<dbReference type="Gene3D" id="2.60.40.10">
    <property type="entry name" value="Immunoglobulins"/>
    <property type="match status" value="2"/>
</dbReference>
<evidence type="ECO:0000256" key="7">
    <source>
        <dbReference type="ARBA" id="ARBA00022737"/>
    </source>
</evidence>
<dbReference type="GeneTree" id="ENSGT00950000182815"/>
<comment type="similarity">
    <text evidence="2 14">Belongs to the unc-5 family.</text>
</comment>
<dbReference type="InterPro" id="IPR013783">
    <property type="entry name" value="Ig-like_fold"/>
</dbReference>
<organism evidence="16 17">
    <name type="scientific">Cyprinus carpio carpio</name>
    <dbReference type="NCBI Taxonomy" id="630221"/>
    <lineage>
        <taxon>Eukaryota</taxon>
        <taxon>Metazoa</taxon>
        <taxon>Chordata</taxon>
        <taxon>Craniata</taxon>
        <taxon>Vertebrata</taxon>
        <taxon>Euteleostomi</taxon>
        <taxon>Actinopterygii</taxon>
        <taxon>Neopterygii</taxon>
        <taxon>Teleostei</taxon>
        <taxon>Ostariophysi</taxon>
        <taxon>Cypriniformes</taxon>
        <taxon>Cyprinidae</taxon>
        <taxon>Cyprininae</taxon>
        <taxon>Cyprinus</taxon>
    </lineage>
</organism>
<dbReference type="Pfam" id="PF17217">
    <property type="entry name" value="UPA"/>
    <property type="match status" value="1"/>
</dbReference>
<dbReference type="Gene3D" id="2.20.100.10">
    <property type="entry name" value="Thrombospondin type-1 (TSP1) repeat"/>
    <property type="match status" value="2"/>
</dbReference>
<dbReference type="SMART" id="SM00218">
    <property type="entry name" value="ZU5"/>
    <property type="match status" value="1"/>
</dbReference>
<proteinExistence type="inferred from homology"/>
<dbReference type="InterPro" id="IPR003598">
    <property type="entry name" value="Ig_sub2"/>
</dbReference>
<keyword evidence="3 14" id="KW-0217">Developmental protein</keyword>
<dbReference type="InterPro" id="IPR007110">
    <property type="entry name" value="Ig-like_dom"/>
</dbReference>
<keyword evidence="6" id="KW-0732">Signal</keyword>
<dbReference type="FunFam" id="2.60.40.10:FF:000039">
    <property type="entry name" value="Unc-5 netrin receptor C"/>
    <property type="match status" value="1"/>
</dbReference>
<dbReference type="InterPro" id="IPR000906">
    <property type="entry name" value="ZU5_dom"/>
</dbReference>
<dbReference type="InterPro" id="IPR036383">
    <property type="entry name" value="TSP1_rpt_sf"/>
</dbReference>
<dbReference type="GO" id="GO:0005042">
    <property type="term" value="F:netrin receptor activity"/>
    <property type="evidence" value="ECO:0007669"/>
    <property type="project" value="UniProtKB-UniRule"/>
</dbReference>
<reference evidence="16" key="2">
    <citation type="submission" date="2025-09" db="UniProtKB">
        <authorList>
            <consortium name="Ensembl"/>
        </authorList>
    </citation>
    <scope>IDENTIFICATION</scope>
</reference>
<accession>A0A9J7XAY7</accession>
<dbReference type="Pfam" id="PF07679">
    <property type="entry name" value="I-set"/>
    <property type="match status" value="1"/>
</dbReference>
<keyword evidence="17" id="KW-1185">Reference proteome</keyword>
<protein>
    <recommendedName>
        <fullName evidence="14">Netrin receptor UNC5</fullName>
    </recommendedName>
</protein>
<feature type="domain" description="Ig-like" evidence="15">
    <location>
        <begin position="146"/>
        <end position="227"/>
    </location>
</feature>
<dbReference type="SUPFAM" id="SSF47986">
    <property type="entry name" value="DEATH domain"/>
    <property type="match status" value="1"/>
</dbReference>
<keyword evidence="8 14" id="KW-1133">Transmembrane helix</keyword>
<dbReference type="Pfam" id="PF25609">
    <property type="entry name" value="Unc5_NetrinR_N"/>
    <property type="match status" value="1"/>
</dbReference>
<dbReference type="InterPro" id="IPR000488">
    <property type="entry name" value="Death_dom"/>
</dbReference>
<keyword evidence="11 14" id="KW-0675">Receptor</keyword>
<dbReference type="SUPFAM" id="SSF48726">
    <property type="entry name" value="Immunoglobulin"/>
    <property type="match status" value="2"/>
</dbReference>
<keyword evidence="13 14" id="KW-0393">Immunoglobulin domain</keyword>
<evidence type="ECO:0000256" key="11">
    <source>
        <dbReference type="ARBA" id="ARBA00023170"/>
    </source>
</evidence>
<dbReference type="SUPFAM" id="SSF82895">
    <property type="entry name" value="TSP-1 type 1 repeat"/>
    <property type="match status" value="2"/>
</dbReference>
<keyword evidence="7" id="KW-0677">Repeat</keyword>
<evidence type="ECO:0000256" key="10">
    <source>
        <dbReference type="ARBA" id="ARBA00023157"/>
    </source>
</evidence>
<dbReference type="GO" id="GO:0007411">
    <property type="term" value="P:axon guidance"/>
    <property type="evidence" value="ECO:0007669"/>
    <property type="project" value="TreeGrafter"/>
</dbReference>
<dbReference type="PRINTS" id="PR01705">
    <property type="entry name" value="TSP1REPEAT"/>
</dbReference>
<evidence type="ECO:0000256" key="3">
    <source>
        <dbReference type="ARBA" id="ARBA00022473"/>
    </source>
</evidence>
<dbReference type="InterPro" id="IPR036179">
    <property type="entry name" value="Ig-like_dom_sf"/>
</dbReference>
<evidence type="ECO:0000259" key="15">
    <source>
        <dbReference type="PROSITE" id="PS50835"/>
    </source>
</evidence>
<dbReference type="InterPro" id="IPR013098">
    <property type="entry name" value="Ig_I-set"/>
</dbReference>
<dbReference type="FunFam" id="2.60.40.10:FF:000037">
    <property type="entry name" value="Unc-5 netrin receptor C"/>
    <property type="match status" value="1"/>
</dbReference>
<keyword evidence="9 14" id="KW-0472">Membrane</keyword>
<dbReference type="PANTHER" id="PTHR12582:SF7">
    <property type="entry name" value="NETRIN RECEPTOR UNC5C"/>
    <property type="match status" value="1"/>
</dbReference>